<dbReference type="Pfam" id="PF00501">
    <property type="entry name" value="AMP-binding"/>
    <property type="match status" value="1"/>
</dbReference>
<dbReference type="OrthoDB" id="4363623at2"/>
<dbReference type="Gene3D" id="3.40.50.980">
    <property type="match status" value="1"/>
</dbReference>
<sequence>MLKYAGTHAWAMRLADGLIASGIRPGDHVGLIVANHLEFVPLKFAIAAAGAIAVPFDYVYRQDGLAYVFAQSGCSVLITMTSFGDLDYPAMLDAIALGWANGSSEKLPSLPRGQPGCFLQGLRAPLVGAR</sequence>
<evidence type="ECO:0000313" key="3">
    <source>
        <dbReference type="Proteomes" id="UP000192674"/>
    </source>
</evidence>
<dbReference type="SUPFAM" id="SSF56801">
    <property type="entry name" value="Acetyl-CoA synthetase-like"/>
    <property type="match status" value="1"/>
</dbReference>
<organism evidence="2 3">
    <name type="scientific">Kibdelosporangium aridum</name>
    <dbReference type="NCBI Taxonomy" id="2030"/>
    <lineage>
        <taxon>Bacteria</taxon>
        <taxon>Bacillati</taxon>
        <taxon>Actinomycetota</taxon>
        <taxon>Actinomycetes</taxon>
        <taxon>Pseudonocardiales</taxon>
        <taxon>Pseudonocardiaceae</taxon>
        <taxon>Kibdelosporangium</taxon>
    </lineage>
</organism>
<gene>
    <name evidence="2" type="ORF">SAMN05661093_09908</name>
</gene>
<accession>A0A1Y5Y868</accession>
<evidence type="ECO:0000259" key="1">
    <source>
        <dbReference type="Pfam" id="PF00501"/>
    </source>
</evidence>
<name>A0A1Y5Y868_KIBAR</name>
<feature type="domain" description="AMP-dependent synthetase/ligase" evidence="1">
    <location>
        <begin position="4"/>
        <end position="81"/>
    </location>
</feature>
<proteinExistence type="predicted"/>
<reference evidence="2 3" key="1">
    <citation type="submission" date="2017-04" db="EMBL/GenBank/DDBJ databases">
        <authorList>
            <person name="Afonso C.L."/>
            <person name="Miller P.J."/>
            <person name="Scott M.A."/>
            <person name="Spackman E."/>
            <person name="Goraichik I."/>
            <person name="Dimitrov K.M."/>
            <person name="Suarez D.L."/>
            <person name="Swayne D.E."/>
        </authorList>
    </citation>
    <scope>NUCLEOTIDE SEQUENCE [LARGE SCALE GENOMIC DNA]</scope>
    <source>
        <strain evidence="2 3">DSM 43828</strain>
    </source>
</reference>
<dbReference type="Proteomes" id="UP000192674">
    <property type="component" value="Unassembled WGS sequence"/>
</dbReference>
<evidence type="ECO:0000313" key="2">
    <source>
        <dbReference type="EMBL" id="SMD26325.1"/>
    </source>
</evidence>
<protein>
    <submittedName>
        <fullName evidence="2">AMP-binding enzyme</fullName>
    </submittedName>
</protein>
<keyword evidence="3" id="KW-1185">Reference proteome</keyword>
<dbReference type="AlphaFoldDB" id="A0A1Y5Y868"/>
<dbReference type="EMBL" id="FWXV01000014">
    <property type="protein sequence ID" value="SMD26325.1"/>
    <property type="molecule type" value="Genomic_DNA"/>
</dbReference>
<dbReference type="InterPro" id="IPR000873">
    <property type="entry name" value="AMP-dep_synth/lig_dom"/>
</dbReference>